<feature type="domain" description="Ketosynthase family 3 (KS3)" evidence="8">
    <location>
        <begin position="860"/>
        <end position="1279"/>
    </location>
</feature>
<keyword evidence="10" id="KW-1185">Reference proteome</keyword>
<dbReference type="EMBL" id="JAEEAQ010000726">
    <property type="protein sequence ID" value="MBI0319051.1"/>
    <property type="molecule type" value="Genomic_DNA"/>
</dbReference>
<dbReference type="SUPFAM" id="SSF52151">
    <property type="entry name" value="FabD/lysophospholipase-like"/>
    <property type="match status" value="2"/>
</dbReference>
<protein>
    <submittedName>
        <fullName evidence="9">SDR family NAD(P)-dependent oxidoreductase</fullName>
    </submittedName>
</protein>
<feature type="domain" description="Carrier" evidence="7">
    <location>
        <begin position="766"/>
        <end position="841"/>
    </location>
</feature>
<dbReference type="Gene3D" id="3.40.50.720">
    <property type="entry name" value="NAD(P)-binding Rossmann-like Domain"/>
    <property type="match status" value="1"/>
</dbReference>
<keyword evidence="3" id="KW-0808">Transferase</keyword>
<feature type="non-terminal residue" evidence="9">
    <location>
        <position position="1464"/>
    </location>
</feature>
<dbReference type="CDD" id="cd08952">
    <property type="entry name" value="KR_1_SDR_x"/>
    <property type="match status" value="1"/>
</dbReference>
<gene>
    <name evidence="9" type="ORF">JBF12_40005</name>
</gene>
<dbReference type="PROSITE" id="PS00606">
    <property type="entry name" value="KS3_1"/>
    <property type="match status" value="1"/>
</dbReference>
<dbReference type="Gene3D" id="3.40.47.10">
    <property type="match status" value="1"/>
</dbReference>
<evidence type="ECO:0000256" key="1">
    <source>
        <dbReference type="ARBA" id="ARBA00022450"/>
    </source>
</evidence>
<comment type="caution">
    <text evidence="9">The sequence shown here is derived from an EMBL/GenBank/DDBJ whole genome shotgun (WGS) entry which is preliminary data.</text>
</comment>
<organism evidence="9 10">
    <name type="scientific">Streptomyces javensis</name>
    <dbReference type="NCBI Taxonomy" id="114698"/>
    <lineage>
        <taxon>Bacteria</taxon>
        <taxon>Bacillati</taxon>
        <taxon>Actinomycetota</taxon>
        <taxon>Actinomycetes</taxon>
        <taxon>Kitasatosporales</taxon>
        <taxon>Streptomycetaceae</taxon>
        <taxon>Streptomyces</taxon>
        <taxon>Streptomyces violaceusniger group</taxon>
    </lineage>
</organism>
<dbReference type="PROSITE" id="PS50075">
    <property type="entry name" value="CARRIER"/>
    <property type="match status" value="1"/>
</dbReference>
<dbReference type="SUPFAM" id="SSF47336">
    <property type="entry name" value="ACP-like"/>
    <property type="match status" value="1"/>
</dbReference>
<dbReference type="Pfam" id="PF02801">
    <property type="entry name" value="Ketoacyl-synt_C"/>
    <property type="match status" value="1"/>
</dbReference>
<dbReference type="SMART" id="SM00822">
    <property type="entry name" value="PKS_KR"/>
    <property type="match status" value="1"/>
</dbReference>
<evidence type="ECO:0000313" key="9">
    <source>
        <dbReference type="EMBL" id="MBI0319051.1"/>
    </source>
</evidence>
<dbReference type="SUPFAM" id="SSF55048">
    <property type="entry name" value="Probable ACP-binding domain of malonyl-CoA ACP transacylase"/>
    <property type="match status" value="1"/>
</dbReference>
<dbReference type="InterPro" id="IPR016039">
    <property type="entry name" value="Thiolase-like"/>
</dbReference>
<dbReference type="PROSITE" id="PS00012">
    <property type="entry name" value="PHOSPHOPANTETHEINE"/>
    <property type="match status" value="1"/>
</dbReference>
<dbReference type="InterPro" id="IPR018201">
    <property type="entry name" value="Ketoacyl_synth_AS"/>
</dbReference>
<keyword evidence="1" id="KW-0596">Phosphopantetheine</keyword>
<dbReference type="InterPro" id="IPR016036">
    <property type="entry name" value="Malonyl_transacylase_ACP-bd"/>
</dbReference>
<evidence type="ECO:0000259" key="8">
    <source>
        <dbReference type="PROSITE" id="PS52004"/>
    </source>
</evidence>
<dbReference type="Gene3D" id="3.40.366.10">
    <property type="entry name" value="Malonyl-Coenzyme A Acyl Carrier Protein, domain 2"/>
    <property type="match status" value="2"/>
</dbReference>
<dbReference type="InterPro" id="IPR009081">
    <property type="entry name" value="PP-bd_ACP"/>
</dbReference>
<feature type="non-terminal residue" evidence="9">
    <location>
        <position position="1"/>
    </location>
</feature>
<dbReference type="Proteomes" id="UP000638849">
    <property type="component" value="Unassembled WGS sequence"/>
</dbReference>
<keyword evidence="5" id="KW-0511">Multifunctional enzyme</keyword>
<dbReference type="SUPFAM" id="SSF51735">
    <property type="entry name" value="NAD(P)-binding Rossmann-fold domains"/>
    <property type="match status" value="2"/>
</dbReference>
<evidence type="ECO:0000259" key="7">
    <source>
        <dbReference type="PROSITE" id="PS50075"/>
    </source>
</evidence>
<dbReference type="InterPro" id="IPR036291">
    <property type="entry name" value="NAD(P)-bd_dom_sf"/>
</dbReference>
<dbReference type="Pfam" id="PF18369">
    <property type="entry name" value="PKS_DE"/>
    <property type="match status" value="1"/>
</dbReference>
<dbReference type="InterPro" id="IPR014043">
    <property type="entry name" value="Acyl_transferase_dom"/>
</dbReference>
<evidence type="ECO:0000256" key="4">
    <source>
        <dbReference type="ARBA" id="ARBA00023194"/>
    </source>
</evidence>
<dbReference type="InterPro" id="IPR016035">
    <property type="entry name" value="Acyl_Trfase/lysoPLipase"/>
</dbReference>
<proteinExistence type="predicted"/>
<reference evidence="9 10" key="1">
    <citation type="submission" date="2020-12" db="EMBL/GenBank/DDBJ databases">
        <authorList>
            <person name="Kusuma A.B."/>
            <person name="Nouioui I."/>
            <person name="Goodfellow M."/>
        </authorList>
    </citation>
    <scope>NUCLEOTIDE SEQUENCE [LARGE SCALE GENOMIC DNA]</scope>
    <source>
        <strain evidence="9 10">DSM 41764</strain>
    </source>
</reference>
<accession>A0ABS0RQT9</accession>
<dbReference type="InterPro" id="IPR001227">
    <property type="entry name" value="Ac_transferase_dom_sf"/>
</dbReference>
<keyword evidence="2" id="KW-0597">Phosphoprotein</keyword>
<dbReference type="SMART" id="SM00823">
    <property type="entry name" value="PKS_PP"/>
    <property type="match status" value="1"/>
</dbReference>
<evidence type="ECO:0000256" key="2">
    <source>
        <dbReference type="ARBA" id="ARBA00022553"/>
    </source>
</evidence>
<dbReference type="Pfam" id="PF00550">
    <property type="entry name" value="PP-binding"/>
    <property type="match status" value="1"/>
</dbReference>
<dbReference type="InterPro" id="IPR057326">
    <property type="entry name" value="KR_dom"/>
</dbReference>
<dbReference type="InterPro" id="IPR014031">
    <property type="entry name" value="Ketoacyl_synth_C"/>
</dbReference>
<dbReference type="SMART" id="SM01294">
    <property type="entry name" value="PKS_PP_betabranch"/>
    <property type="match status" value="1"/>
</dbReference>
<dbReference type="InterPro" id="IPR014030">
    <property type="entry name" value="Ketoacyl_synth_N"/>
</dbReference>
<dbReference type="Pfam" id="PF16197">
    <property type="entry name" value="KAsynt_C_assoc"/>
    <property type="match status" value="1"/>
</dbReference>
<dbReference type="InterPro" id="IPR032821">
    <property type="entry name" value="PKS_assoc"/>
</dbReference>
<dbReference type="PANTHER" id="PTHR43775">
    <property type="entry name" value="FATTY ACID SYNTHASE"/>
    <property type="match status" value="1"/>
</dbReference>
<evidence type="ECO:0000256" key="3">
    <source>
        <dbReference type="ARBA" id="ARBA00022679"/>
    </source>
</evidence>
<dbReference type="PANTHER" id="PTHR43775:SF51">
    <property type="entry name" value="INACTIVE PHENOLPHTHIOCEROL SYNTHESIS POLYKETIDE SYNTHASE TYPE I PKS1-RELATED"/>
    <property type="match status" value="1"/>
</dbReference>
<dbReference type="InterPro" id="IPR036736">
    <property type="entry name" value="ACP-like_sf"/>
</dbReference>
<evidence type="ECO:0000256" key="5">
    <source>
        <dbReference type="ARBA" id="ARBA00023268"/>
    </source>
</evidence>
<dbReference type="Gene3D" id="1.10.1200.10">
    <property type="entry name" value="ACP-like"/>
    <property type="match status" value="1"/>
</dbReference>
<keyword evidence="6" id="KW-0012">Acyltransferase</keyword>
<sequence>LVSSWGVEPDYLLGHSIGELAAAYVAGVWSLEDAARVVAARGRLMQALPSGGAMVAVVASEDEVRALLGDGVAVAAVNGPESVVVSGDEDAVQAVADVLAGRGVRTRRLRVSHAFHSARMDGMLAEFGEVLRGVEFRVPGVPVVSNVSGAVAGEELCSPEYWVRHVRETVRFADGLNTLREQGVGSFLELGPDGTLSALADGDGMSVLRRDRPEPLTVMAALGGLYVRGIEVDWDAVFPGARRVDLPTYAFQRERFWLEPVSAEPVTSAVDAAFWDAVERGDLGSFGIDAEQPLNAALPALSSWRRARQEQSVIDGWRYRLGWTPIPGEPGEPGLTGTWLVVVEPGADGTDVAAALRSAGAGVEVVTVVTSAELSAGPVGGVVSLLSVQATVSLLQTLVAAEVDAPLWCVTRGAVSAVDGDLVDPDQAGVWGLGRVIGLEHPDRWGGLIDLPAELDDRAGRALVGILAGESGEDQIAIRATGAWGARLTRAATPLGGVGEAPTRWCGRGTALVTGGTGALGREVARWLVDRGVERVVLVSRRGGEAPGAGELVAELGGRVRIVACDVGDREALAALVAAVPDVRVVVHAAGVLDDGVLESLAPERIRAVMRAKADGARHLHELTRDTDLDAFVLFSSAAGTVGNAGQGSYAAANAVLDGLAWRRRAEGLVATSVAWGAWAESGMGAGHARAMAPRLALAALERALDDDETAVMIADIDWEHFASRFTATRPSPLFGALLGGAAHTTPAAGAFVDRLRALAPAERERTVLELVRGQVAAVLGHATPAAIDTAATFQSAGFDSLTAIELRNRLMAATGVQTPASVVFDYPTPELLAGHLREQLLGAGSAALSTPVAAAPVDDDPIAIIGMSCRFPGGVDSPEELWRLLESGTDATSAFPQDRGWDLAGGADGTSVRAGGFLYTAAEFDPAFFGISPREAIAMDPQQRLLLEASWEVFERAGIAADALRGSPTGVFVGTNGQDYAALVGNAPQRTDGHLATGSAASVASGRLSYTFGLEGPAITVDTACSSSLVAMHLAAQALRSGECRMALAGGATVMATPTAFAEFSRQGALAADGRCKAFAAGADGTGWGEGVGVLLLERLSDAERNGHRVLAMMRGSAVNQDGASNGLTAPNGPSQQRVIRQALANARLSTVDVDAVEAHGTGTTLGDPIEAQALLATYGQDRDPDRPLLLGSVKSNIGHTQAAAGVAGVIKMVMAMRHGVLPRSLHIDEPTPHVDWTAGRIALLTEPSPWPRTGAPRRAAVSSFGVSGTNAHVILEQASVVAETEERDAARTPEPPAVPWVLSARSEAALRAHALRLGSFVSADADLRPVDVGWSLASARAVLSHRAVVVGAERTELLRELEAVASGSATVGEARTHSGVVFVFPGQGSQWVGMALELVESSPVFAGRLGKCADALAPFVEWSLWDVLGDEVALGRVDVVQPVLWAVMVSLAELWRSFGVVP</sequence>
<dbReference type="InterPro" id="IPR020806">
    <property type="entry name" value="PKS_PP-bd"/>
</dbReference>
<keyword evidence="4" id="KW-0045">Antibiotic biosynthesis</keyword>
<evidence type="ECO:0000256" key="6">
    <source>
        <dbReference type="ARBA" id="ARBA00023315"/>
    </source>
</evidence>
<dbReference type="InterPro" id="IPR006162">
    <property type="entry name" value="Ppantetheine_attach_site"/>
</dbReference>
<dbReference type="Gene3D" id="6.10.140.1830">
    <property type="match status" value="1"/>
</dbReference>
<evidence type="ECO:0000313" key="10">
    <source>
        <dbReference type="Proteomes" id="UP000638849"/>
    </source>
</evidence>
<dbReference type="Pfam" id="PF00109">
    <property type="entry name" value="ketoacyl-synt"/>
    <property type="match status" value="1"/>
</dbReference>
<dbReference type="InterPro" id="IPR050091">
    <property type="entry name" value="PKS_NRPS_Biosynth_Enz"/>
</dbReference>
<dbReference type="SMART" id="SM00825">
    <property type="entry name" value="PKS_KS"/>
    <property type="match status" value="1"/>
</dbReference>
<dbReference type="Pfam" id="PF08659">
    <property type="entry name" value="KR"/>
    <property type="match status" value="1"/>
</dbReference>
<dbReference type="CDD" id="cd00833">
    <property type="entry name" value="PKS"/>
    <property type="match status" value="1"/>
</dbReference>
<dbReference type="SUPFAM" id="SSF53901">
    <property type="entry name" value="Thiolase-like"/>
    <property type="match status" value="1"/>
</dbReference>
<dbReference type="PROSITE" id="PS52004">
    <property type="entry name" value="KS3_2"/>
    <property type="match status" value="1"/>
</dbReference>
<dbReference type="Pfam" id="PF00698">
    <property type="entry name" value="Acyl_transf_1"/>
    <property type="match status" value="2"/>
</dbReference>
<dbReference type="InterPro" id="IPR020841">
    <property type="entry name" value="PKS_Beta-ketoAc_synthase_dom"/>
</dbReference>
<dbReference type="InterPro" id="IPR041618">
    <property type="entry name" value="PKS_DE"/>
</dbReference>
<dbReference type="Gene3D" id="3.30.70.3290">
    <property type="match status" value="2"/>
</dbReference>
<dbReference type="InterPro" id="IPR013968">
    <property type="entry name" value="PKS_KR"/>
</dbReference>
<dbReference type="SMART" id="SM00827">
    <property type="entry name" value="PKS_AT"/>
    <property type="match status" value="1"/>
</dbReference>
<name>A0ABS0RQT9_9ACTN</name>